<protein>
    <submittedName>
        <fullName evidence="3">Uncharacterized protein LOC102807443</fullName>
    </submittedName>
</protein>
<name>A0ABM0MC42_SACKO</name>
<evidence type="ECO:0000313" key="2">
    <source>
        <dbReference type="Proteomes" id="UP000694865"/>
    </source>
</evidence>
<feature type="transmembrane region" description="Helical" evidence="1">
    <location>
        <begin position="479"/>
        <end position="496"/>
    </location>
</feature>
<dbReference type="Proteomes" id="UP000694865">
    <property type="component" value="Unplaced"/>
</dbReference>
<dbReference type="RefSeq" id="XP_006817583.1">
    <property type="nucleotide sequence ID" value="XM_006817520.1"/>
</dbReference>
<reference evidence="3" key="1">
    <citation type="submission" date="2025-08" db="UniProtKB">
        <authorList>
            <consortium name="RefSeq"/>
        </authorList>
    </citation>
    <scope>IDENTIFICATION</scope>
    <source>
        <tissue evidence="3">Testes</tissue>
    </source>
</reference>
<proteinExistence type="predicted"/>
<accession>A0ABM0MC42</accession>
<dbReference type="GeneID" id="102807443"/>
<feature type="transmembrane region" description="Helical" evidence="1">
    <location>
        <begin position="7"/>
        <end position="27"/>
    </location>
</feature>
<sequence length="632" mass="72688">MDHQSKLLLYFSTWAALSVVALILNILNVDWERTSLPDGIILCILLGIVQGSVLELVVQTVVAIFYRGSDQRDKVANFSNLTLLMAYNLLAVSKSDINETFHQMYKAYMGNLSENISIVLISATSDPKLIRHEKNLLKHYRLKIRKQLLREHIRYLQGAENRIDMFRLHFYWKRFSKEYLQRNIYQICLHLIREFMLLHRVSKVLRKCGQYQDLIILSSGIKTAYSYTDNEYYGKLARCPGEPLFHSSDDVNNICGRNFNYTLVLDGDTEVPPTTAYELMAIAAGNPDRGIIQPSITMHVKEDDTLFMHIESLRQRLATPFSEAVGSLLGQCGFFGKALIKNDIYLNHVIGTPDDLKELVPIDVLSHDTFEAAILKPYYALSVTLLEAPCFNYITWDIRERRWNKGEIILAMYFWKNIFGKPMRFLQRILKGKSFVETKMRTPSKFDVASAYIAHSALRMMFMKPLLLLYAILHCWANLYYPSLSLSIILFIVMIFPKFAIINRRNVHLVFIEVLASFLQFTPECVVGCVRIARAFYSLISNNTKWVPQRAVEETFRISNPFVSSFKHLWGYSLSSAVLAVVVQVLTRRFLIVDILLLTMFLLPFCTGCTSISLAAVKSKIRVVRKKLAVLK</sequence>
<keyword evidence="1" id="KW-0472">Membrane</keyword>
<evidence type="ECO:0000313" key="3">
    <source>
        <dbReference type="RefSeq" id="XP_006817583.1"/>
    </source>
</evidence>
<gene>
    <name evidence="3" type="primary">LOC102807443</name>
</gene>
<feature type="transmembrane region" description="Helical" evidence="1">
    <location>
        <begin position="592"/>
        <end position="617"/>
    </location>
</feature>
<keyword evidence="1" id="KW-1133">Transmembrane helix</keyword>
<organism evidence="2 3">
    <name type="scientific">Saccoglossus kowalevskii</name>
    <name type="common">Acorn worm</name>
    <dbReference type="NCBI Taxonomy" id="10224"/>
    <lineage>
        <taxon>Eukaryota</taxon>
        <taxon>Metazoa</taxon>
        <taxon>Hemichordata</taxon>
        <taxon>Enteropneusta</taxon>
        <taxon>Harrimaniidae</taxon>
        <taxon>Saccoglossus</taxon>
    </lineage>
</organism>
<feature type="transmembrane region" description="Helical" evidence="1">
    <location>
        <begin position="39"/>
        <end position="66"/>
    </location>
</feature>
<feature type="transmembrane region" description="Helical" evidence="1">
    <location>
        <begin position="569"/>
        <end position="586"/>
    </location>
</feature>
<keyword evidence="1" id="KW-0812">Transmembrane</keyword>
<evidence type="ECO:0000256" key="1">
    <source>
        <dbReference type="SAM" id="Phobius"/>
    </source>
</evidence>
<keyword evidence="2" id="KW-1185">Reference proteome</keyword>
<feature type="transmembrane region" description="Helical" evidence="1">
    <location>
        <begin position="449"/>
        <end position="473"/>
    </location>
</feature>